<accession>A0ABN7UUF1</accession>
<evidence type="ECO:0000313" key="2">
    <source>
        <dbReference type="Proteomes" id="UP000789901"/>
    </source>
</evidence>
<reference evidence="1 2" key="1">
    <citation type="submission" date="2021-06" db="EMBL/GenBank/DDBJ databases">
        <authorList>
            <person name="Kallberg Y."/>
            <person name="Tangrot J."/>
            <person name="Rosling A."/>
        </authorList>
    </citation>
    <scope>NUCLEOTIDE SEQUENCE [LARGE SCALE GENOMIC DNA]</scope>
    <source>
        <strain evidence="1 2">120-4 pot B 10/14</strain>
    </source>
</reference>
<sequence length="126" mass="14853">MNEEQFNKFMEALTKSVSKEKMIPKESNLVKIKYFYGDELRNLKKSIEGLTVNYATLSVQIKDTRTYRLKYGKCEETGHIAKKCMSEKEYPYRNLKKKKITEEQDIIVENPTIIKNPLPSNNLKRK</sequence>
<name>A0ABN7UUF1_GIGMA</name>
<gene>
    <name evidence="1" type="ORF">GMARGA_LOCUS10814</name>
</gene>
<evidence type="ECO:0000313" key="1">
    <source>
        <dbReference type="EMBL" id="CAG8678345.1"/>
    </source>
</evidence>
<keyword evidence="2" id="KW-1185">Reference proteome</keyword>
<comment type="caution">
    <text evidence="1">The sequence shown here is derived from an EMBL/GenBank/DDBJ whole genome shotgun (WGS) entry which is preliminary data.</text>
</comment>
<proteinExistence type="predicted"/>
<protein>
    <submittedName>
        <fullName evidence="1">11261_t:CDS:1</fullName>
    </submittedName>
</protein>
<organism evidence="1 2">
    <name type="scientific">Gigaspora margarita</name>
    <dbReference type="NCBI Taxonomy" id="4874"/>
    <lineage>
        <taxon>Eukaryota</taxon>
        <taxon>Fungi</taxon>
        <taxon>Fungi incertae sedis</taxon>
        <taxon>Mucoromycota</taxon>
        <taxon>Glomeromycotina</taxon>
        <taxon>Glomeromycetes</taxon>
        <taxon>Diversisporales</taxon>
        <taxon>Gigasporaceae</taxon>
        <taxon>Gigaspora</taxon>
    </lineage>
</organism>
<dbReference type="EMBL" id="CAJVQB010006156">
    <property type="protein sequence ID" value="CAG8678345.1"/>
    <property type="molecule type" value="Genomic_DNA"/>
</dbReference>
<dbReference type="Proteomes" id="UP000789901">
    <property type="component" value="Unassembled WGS sequence"/>
</dbReference>